<dbReference type="NCBIfam" id="TIGR01732">
    <property type="entry name" value="tiny_TM_bacill"/>
    <property type="match status" value="1"/>
</dbReference>
<comment type="similarity">
    <text evidence="2">Belongs to the SscA family.</text>
</comment>
<evidence type="ECO:0000256" key="5">
    <source>
        <dbReference type="ARBA" id="ARBA00023136"/>
    </source>
</evidence>
<evidence type="ECO:0000256" key="1">
    <source>
        <dbReference type="ARBA" id="ARBA00004167"/>
    </source>
</evidence>
<name>A0ABV5WDA5_9BACI</name>
<evidence type="ECO:0000313" key="8">
    <source>
        <dbReference type="Proteomes" id="UP001589609"/>
    </source>
</evidence>
<evidence type="ECO:0000313" key="7">
    <source>
        <dbReference type="EMBL" id="MFB9758345.1"/>
    </source>
</evidence>
<dbReference type="EMBL" id="JBHMAF010000028">
    <property type="protein sequence ID" value="MFB9758345.1"/>
    <property type="molecule type" value="Genomic_DNA"/>
</dbReference>
<evidence type="ECO:0000256" key="4">
    <source>
        <dbReference type="ARBA" id="ARBA00022989"/>
    </source>
</evidence>
<dbReference type="InterPro" id="IPR010070">
    <property type="entry name" value="YjcZ-like"/>
</dbReference>
<comment type="caution">
    <text evidence="7">The sequence shown here is derived from an EMBL/GenBank/DDBJ whole genome shotgun (WGS) entry which is preliminary data.</text>
</comment>
<gene>
    <name evidence="7" type="ORF">ACFFMS_07395</name>
</gene>
<reference evidence="7 8" key="1">
    <citation type="submission" date="2024-09" db="EMBL/GenBank/DDBJ databases">
        <authorList>
            <person name="Sun Q."/>
            <person name="Mori K."/>
        </authorList>
    </citation>
    <scope>NUCLEOTIDE SEQUENCE [LARGE SCALE GENOMIC DNA]</scope>
    <source>
        <strain evidence="7 8">JCM 11201</strain>
    </source>
</reference>
<keyword evidence="4 6" id="KW-1133">Transmembrane helix</keyword>
<keyword evidence="5 6" id="KW-0472">Membrane</keyword>
<sequence>MMSNANIPYSNNAPMPVNVAPVAPVQQVPVYGGYYHTPCFDYGYGGYGCGGYGHGFALIVVLFILLIIIGACTFHHGDKC</sequence>
<proteinExistence type="inferred from homology"/>
<dbReference type="Pfam" id="PF09680">
    <property type="entry name" value="YjcZ_2"/>
    <property type="match status" value="1"/>
</dbReference>
<accession>A0ABV5WDA5</accession>
<comment type="subcellular location">
    <subcellularLocation>
        <location evidence="1">Membrane</location>
        <topology evidence="1">Single-pass membrane protein</topology>
    </subcellularLocation>
</comment>
<organism evidence="7 8">
    <name type="scientific">Ectobacillus funiculus</name>
    <dbReference type="NCBI Taxonomy" id="137993"/>
    <lineage>
        <taxon>Bacteria</taxon>
        <taxon>Bacillati</taxon>
        <taxon>Bacillota</taxon>
        <taxon>Bacilli</taxon>
        <taxon>Bacillales</taxon>
        <taxon>Bacillaceae</taxon>
        <taxon>Ectobacillus</taxon>
    </lineage>
</organism>
<evidence type="ECO:0000256" key="6">
    <source>
        <dbReference type="SAM" id="Phobius"/>
    </source>
</evidence>
<feature type="transmembrane region" description="Helical" evidence="6">
    <location>
        <begin position="52"/>
        <end position="74"/>
    </location>
</feature>
<evidence type="ECO:0000256" key="3">
    <source>
        <dbReference type="ARBA" id="ARBA00022692"/>
    </source>
</evidence>
<keyword evidence="3 6" id="KW-0812">Transmembrane</keyword>
<dbReference type="RefSeq" id="WP_379948623.1">
    <property type="nucleotide sequence ID" value="NZ_JBHMAF010000028.1"/>
</dbReference>
<evidence type="ECO:0000256" key="2">
    <source>
        <dbReference type="ARBA" id="ARBA00010221"/>
    </source>
</evidence>
<keyword evidence="8" id="KW-1185">Reference proteome</keyword>
<dbReference type="Proteomes" id="UP001589609">
    <property type="component" value="Unassembled WGS sequence"/>
</dbReference>
<protein>
    <submittedName>
        <fullName evidence="7">YjcZ family sporulation protein</fullName>
    </submittedName>
</protein>